<dbReference type="RefSeq" id="WP_107969507.1">
    <property type="nucleotide sequence ID" value="NZ_NWBU01000016.1"/>
</dbReference>
<dbReference type="AlphaFoldDB" id="A0A2T5FUP5"/>
<dbReference type="SUPFAM" id="SSF56059">
    <property type="entry name" value="Glutathione synthetase ATP-binding domain-like"/>
    <property type="match status" value="1"/>
</dbReference>
<organism evidence="3 4">
    <name type="scientific">Sphingomonas oleivorans</name>
    <dbReference type="NCBI Taxonomy" id="1735121"/>
    <lineage>
        <taxon>Bacteria</taxon>
        <taxon>Pseudomonadati</taxon>
        <taxon>Pseudomonadota</taxon>
        <taxon>Alphaproteobacteria</taxon>
        <taxon>Sphingomonadales</taxon>
        <taxon>Sphingomonadaceae</taxon>
        <taxon>Sphingomonas</taxon>
    </lineage>
</organism>
<reference evidence="3 4" key="1">
    <citation type="submission" date="2017-09" db="EMBL/GenBank/DDBJ databases">
        <title>Sphingomonas panjinensis sp.nov., isolated from oil-contaminated soil.</title>
        <authorList>
            <person name="Wang L."/>
            <person name="Chen L."/>
        </authorList>
    </citation>
    <scope>NUCLEOTIDE SEQUENCE [LARGE SCALE GENOMIC DNA]</scope>
    <source>
        <strain evidence="3 4">FW-11</strain>
    </source>
</reference>
<dbReference type="InterPro" id="IPR039523">
    <property type="entry name" value="RimK-rel_E_lig_ATP-grasp"/>
</dbReference>
<name>A0A2T5FUP5_9SPHN</name>
<dbReference type="Pfam" id="PF14397">
    <property type="entry name" value="ATPgrasp_ST"/>
    <property type="match status" value="1"/>
</dbReference>
<protein>
    <recommendedName>
        <fullName evidence="2">Alpha-L-glutamate ligase-related protein ATP-grasp domain-containing protein</fullName>
    </recommendedName>
</protein>
<proteinExistence type="predicted"/>
<evidence type="ECO:0000256" key="1">
    <source>
        <dbReference type="SAM" id="MobiDB-lite"/>
    </source>
</evidence>
<dbReference type="Proteomes" id="UP000244162">
    <property type="component" value="Unassembled WGS sequence"/>
</dbReference>
<feature type="domain" description="Alpha-L-glutamate ligase-related protein ATP-grasp" evidence="2">
    <location>
        <begin position="111"/>
        <end position="356"/>
    </location>
</feature>
<comment type="caution">
    <text evidence="3">The sequence shown here is derived from an EMBL/GenBank/DDBJ whole genome shotgun (WGS) entry which is preliminary data.</text>
</comment>
<accession>A0A2T5FUP5</accession>
<evidence type="ECO:0000259" key="2">
    <source>
        <dbReference type="Pfam" id="PF14397"/>
    </source>
</evidence>
<feature type="compositionally biased region" description="Basic and acidic residues" evidence="1">
    <location>
        <begin position="385"/>
        <end position="400"/>
    </location>
</feature>
<gene>
    <name evidence="3" type="ORF">CLG96_16290</name>
</gene>
<keyword evidence="4" id="KW-1185">Reference proteome</keyword>
<dbReference type="OrthoDB" id="8736147at2"/>
<feature type="region of interest" description="Disordered" evidence="1">
    <location>
        <begin position="379"/>
        <end position="400"/>
    </location>
</feature>
<evidence type="ECO:0000313" key="3">
    <source>
        <dbReference type="EMBL" id="PTQ08250.1"/>
    </source>
</evidence>
<sequence>MLTLRVIPPRLMPPGNEGRHQANDIAALYFGRLWLHWRWRDRLIALLLATGGMARGLRGMATANPGWRNGWNMAEQALLAPAGDGAAHLGMAARKGVHRLLNPGAFPFAANPLKNKRLFALRCRQSTLPVPDTFDGSEEQLVRWALARNALIVKPNYSSKGHGIVRYIRVPGGWQTCSSGQISDSRLADRLVRAHRAGAVIQQAMATHPDLATLSPGALPSLRIMTCLDEAGAIEVCGLVLRLCAGGARPVDNFNAGNLVAAVDDAGRCGPAIWRQDGRIVSTDRHPATHAVIRGKLLPDIASATALAIAAHQAFREGFTVIGWDIGLTADGPILIEGNWNPGTDILQLVSGTGLGETRLGALYHHHLATLPRSRWRNARPIQAEPRHAPRLRREPAHGR</sequence>
<evidence type="ECO:0000313" key="4">
    <source>
        <dbReference type="Proteomes" id="UP000244162"/>
    </source>
</evidence>
<dbReference type="EMBL" id="NWBU01000016">
    <property type="protein sequence ID" value="PTQ08250.1"/>
    <property type="molecule type" value="Genomic_DNA"/>
</dbReference>